<proteinExistence type="predicted"/>
<feature type="domain" description="Bacteriophage T5 Orf172 DNA-binding" evidence="1">
    <location>
        <begin position="150"/>
        <end position="225"/>
    </location>
</feature>
<comment type="caution">
    <text evidence="2">The sequence shown here is derived from an EMBL/GenBank/DDBJ whole genome shotgun (WGS) entry which is preliminary data.</text>
</comment>
<sequence length="227" mass="26887">MTEKKRELGTPEELGSGFISTYLQANGHVRPVQQGGHVMTRDEGLKLIKGLMAFYEDNTDEDIKEFNDKLDVRRIVREYWQGGVEEFRDMSWYYQNQIFSTLKSSDLLVEKYFKPEMWNQLKEFEEAEKEREIKREKRKEPKPGFIYVIQEEGGFFKIGKSVNPVTRLKTLQTSHPRPLQLVHVIEVEDMKSIESKLHDLFESKRLSGEWFELTEEDVEFLKGIEKR</sequence>
<evidence type="ECO:0000259" key="1">
    <source>
        <dbReference type="SMART" id="SM00974"/>
    </source>
</evidence>
<dbReference type="InterPro" id="IPR018306">
    <property type="entry name" value="Phage_T5_Orf172_DNA-bd"/>
</dbReference>
<dbReference type="SMART" id="SM00974">
    <property type="entry name" value="T5orf172"/>
    <property type="match status" value="1"/>
</dbReference>
<dbReference type="InterPro" id="IPR022272">
    <property type="entry name" value="Lipocalin_CS"/>
</dbReference>
<accession>A0A5D4M3S1</accession>
<reference evidence="2 3" key="1">
    <citation type="submission" date="2019-08" db="EMBL/GenBank/DDBJ databases">
        <title>Bacillus genomes from the desert of Cuatro Cienegas, Coahuila.</title>
        <authorList>
            <person name="Olmedo-Alvarez G."/>
        </authorList>
    </citation>
    <scope>NUCLEOTIDE SEQUENCE [LARGE SCALE GENOMIC DNA]</scope>
    <source>
        <strain evidence="2 3">CH128b_4D</strain>
    </source>
</reference>
<protein>
    <submittedName>
        <fullName evidence="2">GIY-YIG nuclease family protein</fullName>
    </submittedName>
</protein>
<evidence type="ECO:0000313" key="2">
    <source>
        <dbReference type="EMBL" id="TYR95700.1"/>
    </source>
</evidence>
<dbReference type="Proteomes" id="UP000325182">
    <property type="component" value="Unassembled WGS sequence"/>
</dbReference>
<dbReference type="AlphaFoldDB" id="A0A5D4M3S1"/>
<evidence type="ECO:0000313" key="3">
    <source>
        <dbReference type="Proteomes" id="UP000325182"/>
    </source>
</evidence>
<name>A0A5D4M3S1_9BACI</name>
<dbReference type="Pfam" id="PF13455">
    <property type="entry name" value="MUG113"/>
    <property type="match status" value="1"/>
</dbReference>
<dbReference type="RefSeq" id="WP_148955171.1">
    <property type="nucleotide sequence ID" value="NZ_VTEG01000028.1"/>
</dbReference>
<dbReference type="PROSITE" id="PS00213">
    <property type="entry name" value="LIPOCALIN"/>
    <property type="match status" value="1"/>
</dbReference>
<gene>
    <name evidence="2" type="ORF">FZC84_21140</name>
</gene>
<dbReference type="EMBL" id="VTEG01000028">
    <property type="protein sequence ID" value="TYR95700.1"/>
    <property type="molecule type" value="Genomic_DNA"/>
</dbReference>
<organism evidence="2 3">
    <name type="scientific">Rossellomorea vietnamensis</name>
    <dbReference type="NCBI Taxonomy" id="218284"/>
    <lineage>
        <taxon>Bacteria</taxon>
        <taxon>Bacillati</taxon>
        <taxon>Bacillota</taxon>
        <taxon>Bacilli</taxon>
        <taxon>Bacillales</taxon>
        <taxon>Bacillaceae</taxon>
        <taxon>Rossellomorea</taxon>
    </lineage>
</organism>